<name>A0A7W4XY52_KINRA</name>
<feature type="transmembrane region" description="Helical" evidence="6">
    <location>
        <begin position="167"/>
        <end position="188"/>
    </location>
</feature>
<feature type="transmembrane region" description="Helical" evidence="6">
    <location>
        <begin position="200"/>
        <end position="220"/>
    </location>
</feature>
<reference evidence="7 8" key="1">
    <citation type="submission" date="2020-08" db="EMBL/GenBank/DDBJ databases">
        <title>The Agave Microbiome: Exploring the role of microbial communities in plant adaptations to desert environments.</title>
        <authorList>
            <person name="Partida-Martinez L.P."/>
        </authorList>
    </citation>
    <scope>NUCLEOTIDE SEQUENCE [LARGE SCALE GENOMIC DNA]</scope>
    <source>
        <strain evidence="7 8">AS2.23</strain>
    </source>
</reference>
<sequence>MIPGWLLLSAAAVLLAGYLGAESRLHRRGDRWPVGRSAAAVGAVAAVAGAGLWPVRGAVDDTVVHLLVTMLAPLLLALSAPVSLLLRTAPAGVRAAVLVVLHSRWARFATRLPVATALEAGGLYVYYLVPVPPVLHGLLMVHMVAAGWLFSAVLVGPDPVPHRPGLLPRAAALLVVFAAHDVLAKLLYARGGGAAAQLLAYGGDVVEVATAVALFGRWYVRVRPRPGRARRAVHPAAR</sequence>
<dbReference type="EMBL" id="JACHVY010000004">
    <property type="protein sequence ID" value="MBB2902776.1"/>
    <property type="molecule type" value="Genomic_DNA"/>
</dbReference>
<comment type="caution">
    <text evidence="7">The sequence shown here is derived from an EMBL/GenBank/DDBJ whole genome shotgun (WGS) entry which is preliminary data.</text>
</comment>
<evidence type="ECO:0000256" key="5">
    <source>
        <dbReference type="ARBA" id="ARBA00023136"/>
    </source>
</evidence>
<comment type="subcellular location">
    <subcellularLocation>
        <location evidence="1">Cell membrane</location>
        <topology evidence="1">Multi-pass membrane protein</topology>
    </subcellularLocation>
</comment>
<evidence type="ECO:0000256" key="3">
    <source>
        <dbReference type="ARBA" id="ARBA00022692"/>
    </source>
</evidence>
<keyword evidence="3 6" id="KW-0812">Transmembrane</keyword>
<feature type="transmembrane region" description="Helical" evidence="6">
    <location>
        <begin position="135"/>
        <end position="155"/>
    </location>
</feature>
<organism evidence="7 8">
    <name type="scientific">Kineococcus radiotolerans</name>
    <dbReference type="NCBI Taxonomy" id="131568"/>
    <lineage>
        <taxon>Bacteria</taxon>
        <taxon>Bacillati</taxon>
        <taxon>Actinomycetota</taxon>
        <taxon>Actinomycetes</taxon>
        <taxon>Kineosporiales</taxon>
        <taxon>Kineosporiaceae</taxon>
        <taxon>Kineococcus</taxon>
    </lineage>
</organism>
<gene>
    <name evidence="7" type="ORF">FHR75_003612</name>
</gene>
<dbReference type="Proteomes" id="UP000533269">
    <property type="component" value="Unassembled WGS sequence"/>
</dbReference>
<evidence type="ECO:0000256" key="4">
    <source>
        <dbReference type="ARBA" id="ARBA00022989"/>
    </source>
</evidence>
<feature type="transmembrane region" description="Helical" evidence="6">
    <location>
        <begin position="108"/>
        <end position="129"/>
    </location>
</feature>
<dbReference type="AlphaFoldDB" id="A0A7W4XY52"/>
<keyword evidence="4 6" id="KW-1133">Transmembrane helix</keyword>
<evidence type="ECO:0000313" key="7">
    <source>
        <dbReference type="EMBL" id="MBB2902776.1"/>
    </source>
</evidence>
<keyword evidence="2" id="KW-1003">Cell membrane</keyword>
<dbReference type="InterPro" id="IPR019108">
    <property type="entry name" value="Caa3_assmbl_CtaG-rel"/>
</dbReference>
<evidence type="ECO:0000256" key="2">
    <source>
        <dbReference type="ARBA" id="ARBA00022475"/>
    </source>
</evidence>
<keyword evidence="5 6" id="KW-0472">Membrane</keyword>
<evidence type="ECO:0000256" key="6">
    <source>
        <dbReference type="SAM" id="Phobius"/>
    </source>
</evidence>
<reference evidence="7 8" key="2">
    <citation type="submission" date="2020-08" db="EMBL/GenBank/DDBJ databases">
        <authorList>
            <person name="Partida-Martinez L."/>
            <person name="Huntemann M."/>
            <person name="Clum A."/>
            <person name="Wang J."/>
            <person name="Palaniappan K."/>
            <person name="Ritter S."/>
            <person name="Chen I.-M."/>
            <person name="Stamatis D."/>
            <person name="Reddy T."/>
            <person name="O'Malley R."/>
            <person name="Daum C."/>
            <person name="Shapiro N."/>
            <person name="Ivanova N."/>
            <person name="Kyrpides N."/>
            <person name="Woyke T."/>
        </authorList>
    </citation>
    <scope>NUCLEOTIDE SEQUENCE [LARGE SCALE GENOMIC DNA]</scope>
    <source>
        <strain evidence="7 8">AS2.23</strain>
    </source>
</reference>
<feature type="transmembrane region" description="Helical" evidence="6">
    <location>
        <begin position="62"/>
        <end position="78"/>
    </location>
</feature>
<protein>
    <submittedName>
        <fullName evidence="7">Putative membrane protein</fullName>
    </submittedName>
</protein>
<accession>A0A7W4XY52</accession>
<evidence type="ECO:0000256" key="1">
    <source>
        <dbReference type="ARBA" id="ARBA00004651"/>
    </source>
</evidence>
<proteinExistence type="predicted"/>
<feature type="transmembrane region" description="Helical" evidence="6">
    <location>
        <begin position="37"/>
        <end position="55"/>
    </location>
</feature>
<dbReference type="Pfam" id="PF09678">
    <property type="entry name" value="Caa3_CtaG"/>
    <property type="match status" value="1"/>
</dbReference>
<dbReference type="RefSeq" id="WP_183392492.1">
    <property type="nucleotide sequence ID" value="NZ_JACHVY010000004.1"/>
</dbReference>
<dbReference type="GO" id="GO:0005886">
    <property type="term" value="C:plasma membrane"/>
    <property type="evidence" value="ECO:0007669"/>
    <property type="project" value="UniProtKB-SubCell"/>
</dbReference>
<evidence type="ECO:0000313" key="8">
    <source>
        <dbReference type="Proteomes" id="UP000533269"/>
    </source>
</evidence>